<keyword evidence="4" id="KW-0808">Transferase</keyword>
<feature type="domain" description="Glycosyltransferase 2-like" evidence="2">
    <location>
        <begin position="282"/>
        <end position="385"/>
    </location>
</feature>
<feature type="transmembrane region" description="Helical" evidence="1">
    <location>
        <begin position="20"/>
        <end position="38"/>
    </location>
</feature>
<reference evidence="4 5" key="1">
    <citation type="submission" date="2018-12" db="EMBL/GenBank/DDBJ databases">
        <title>Complete genome sequence of Flaviflexus sp. H23T48.</title>
        <authorList>
            <person name="Bae J.-W."/>
            <person name="Lee J.-Y."/>
        </authorList>
    </citation>
    <scope>NUCLEOTIDE SEQUENCE [LARGE SCALE GENOMIC DNA]</scope>
    <source>
        <strain evidence="4 5">H23T48</strain>
    </source>
</reference>
<accession>A0A3Q9G5T7</accession>
<evidence type="ECO:0000259" key="3">
    <source>
        <dbReference type="Pfam" id="PF13524"/>
    </source>
</evidence>
<dbReference type="SUPFAM" id="SSF53756">
    <property type="entry name" value="UDP-Glycosyltransferase/glycogen phosphorylase"/>
    <property type="match status" value="1"/>
</dbReference>
<dbReference type="PANTHER" id="PTHR43685:SF2">
    <property type="entry name" value="GLYCOSYLTRANSFERASE 2-LIKE DOMAIN-CONTAINING PROTEIN"/>
    <property type="match status" value="1"/>
</dbReference>
<dbReference type="Pfam" id="PF13524">
    <property type="entry name" value="Glyco_trans_1_2"/>
    <property type="match status" value="1"/>
</dbReference>
<dbReference type="InterPro" id="IPR050834">
    <property type="entry name" value="Glycosyltransf_2"/>
</dbReference>
<gene>
    <name evidence="4" type="ORF">EJ997_03195</name>
</gene>
<feature type="domain" description="Spore protein YkvP/CgeB glycosyl transferase-like" evidence="3">
    <location>
        <begin position="954"/>
        <end position="1093"/>
    </location>
</feature>
<dbReference type="InterPro" id="IPR029044">
    <property type="entry name" value="Nucleotide-diphossugar_trans"/>
</dbReference>
<dbReference type="InterPro" id="IPR055259">
    <property type="entry name" value="YkvP/CgeB_Glyco_trans-like"/>
</dbReference>
<evidence type="ECO:0000259" key="2">
    <source>
        <dbReference type="Pfam" id="PF00535"/>
    </source>
</evidence>
<dbReference type="Pfam" id="PF00535">
    <property type="entry name" value="Glycos_transf_2"/>
    <property type="match status" value="2"/>
</dbReference>
<keyword evidence="1" id="KW-1133">Transmembrane helix</keyword>
<dbReference type="InterPro" id="IPR001173">
    <property type="entry name" value="Glyco_trans_2-like"/>
</dbReference>
<keyword evidence="1" id="KW-0472">Membrane</keyword>
<name>A0A3Q9G5T7_9ACTO</name>
<protein>
    <submittedName>
        <fullName evidence="4">Glycosyltransferase</fullName>
    </submittedName>
</protein>
<dbReference type="PANTHER" id="PTHR43685">
    <property type="entry name" value="GLYCOSYLTRANSFERASE"/>
    <property type="match status" value="1"/>
</dbReference>
<organism evidence="4 5">
    <name type="scientific">Flaviflexus ciconiae</name>
    <dbReference type="NCBI Taxonomy" id="2496867"/>
    <lineage>
        <taxon>Bacteria</taxon>
        <taxon>Bacillati</taxon>
        <taxon>Actinomycetota</taxon>
        <taxon>Actinomycetes</taxon>
        <taxon>Actinomycetales</taxon>
        <taxon>Actinomycetaceae</taxon>
        <taxon>Flaviflexus</taxon>
    </lineage>
</organism>
<dbReference type="Gene3D" id="3.90.550.10">
    <property type="entry name" value="Spore Coat Polysaccharide Biosynthesis Protein SpsA, Chain A"/>
    <property type="match status" value="2"/>
</dbReference>
<dbReference type="AlphaFoldDB" id="A0A3Q9G5T7"/>
<evidence type="ECO:0000313" key="4">
    <source>
        <dbReference type="EMBL" id="AZQ76494.1"/>
    </source>
</evidence>
<sequence length="1105" mass="123417">MMKGRCVSSRARRNRRSVTMLGAVASLVVIGLVAALGVWKPRVVVPVVVAVTLCSSVILLILSRQWARRLISQVNRIRRQLDTDSGTGVTRQPSPTWKDHPQAKALVESRIFSQTFYERLSGKSFDSAHLAAAHYLTYYLQKLTPPNPFIDFHTFPQEIQDQIRRGQILPVLDCLGSQKSNSLGPAFFPSFVSSDPESPVSPLRQFLDRMDSSTLLPVPADSPLHGVTAQSYADTVTNQFQALFDEQRVNRPRLTRTWDHAGEAAWKETILSSPETLRPRVSVVMPVKNRPVLVRDAVASIREQSYDNWELLIVDDLSTDETPEVLAELANIDTRITVLTNTGSGVSAARNTGLATATGDYIAFLDSDNTWTPDYLELMIRGMLSQNIVWAYSGNRLVGNTPDDVQYMAYEGGIEDLLIRNHIDMNVMVISADLIRRAGGFDETIKRWVDFDLVMRLMTRSTPVLFPFIGCNYDHSMIQPDRITVKESSRWQGVVLAKNIFDWERDEAKERVPGRVSVILPAYENSQSTIDAVESILDNCGYDDIEVIVVDGGSTERHARRYIQYFSCRDNIRLVRLARNFYNSIGNNYGYFESSGEFLLFVDHKTRMRSGTIADLVNKLRDDSIAGVNPVILKRNDTIHSAGAVWVAPGTLPLQFLEGHPVEDARYSTDHTFAAASATGLLMRAVDFRALHGFDASYVSAMHDIDLTLRAAKLRPGGFRTVPSVAMAHLKGNQNSSDQQLVLDGRVFMEAWRNELPATDLDLFSTSTFEAVRVGPDSSLLKPEAPTAAVTLGRKAGSPRRWSIKNPADPGARGDEWGDTHFINSFAASLRQLDQEVVTLRHGAHASASGVLDDVSLVVRGLHRTVPIPGATNVLWIISHPDKVTADELAGFDLVYAASHAWAEWATKEYGIDVRPLLQATDATRFFYADSPASHTNDLVFVGGNFAKRNRKSVVDAVESGVRLKVYGPGWEGVVPSEMIGGPYIENDRLADVYRDARFVLADHWDLMAREGFIQNRIFDAVASGCRVISDDVKDLDKVFGEEVLVYRTPDDIRRFVEESITQDYGQAEARRREASQKVIDNHTFDARARRLVTDIEDWERRKKL</sequence>
<dbReference type="KEGG" id="flh:EJ997_03195"/>
<keyword evidence="1" id="KW-0812">Transmembrane</keyword>
<feature type="domain" description="Glycosyltransferase 2-like" evidence="2">
    <location>
        <begin position="517"/>
        <end position="641"/>
    </location>
</feature>
<evidence type="ECO:0000256" key="1">
    <source>
        <dbReference type="SAM" id="Phobius"/>
    </source>
</evidence>
<dbReference type="CDD" id="cd00761">
    <property type="entry name" value="Glyco_tranf_GTA_type"/>
    <property type="match status" value="2"/>
</dbReference>
<dbReference type="OrthoDB" id="9802649at2"/>
<dbReference type="Proteomes" id="UP000280344">
    <property type="component" value="Chromosome"/>
</dbReference>
<dbReference type="EMBL" id="CP034593">
    <property type="protein sequence ID" value="AZQ76494.1"/>
    <property type="molecule type" value="Genomic_DNA"/>
</dbReference>
<dbReference type="SUPFAM" id="SSF53448">
    <property type="entry name" value="Nucleotide-diphospho-sugar transferases"/>
    <property type="match status" value="2"/>
</dbReference>
<dbReference type="GO" id="GO:0016740">
    <property type="term" value="F:transferase activity"/>
    <property type="evidence" value="ECO:0007669"/>
    <property type="project" value="UniProtKB-KW"/>
</dbReference>
<proteinExistence type="predicted"/>
<keyword evidence="5" id="KW-1185">Reference proteome</keyword>
<evidence type="ECO:0000313" key="5">
    <source>
        <dbReference type="Proteomes" id="UP000280344"/>
    </source>
</evidence>